<protein>
    <submittedName>
        <fullName evidence="3">DUF3302 domain-containing protein</fullName>
    </submittedName>
</protein>
<keyword evidence="2" id="KW-0812">Transmembrane</keyword>
<dbReference type="Pfam" id="PF11742">
    <property type="entry name" value="DUF3302"/>
    <property type="match status" value="1"/>
</dbReference>
<keyword evidence="2" id="KW-1133">Transmembrane helix</keyword>
<evidence type="ECO:0000256" key="1">
    <source>
        <dbReference type="SAM" id="MobiDB-lite"/>
    </source>
</evidence>
<evidence type="ECO:0000313" key="3">
    <source>
        <dbReference type="EMBL" id="MBC2594469.1"/>
    </source>
</evidence>
<evidence type="ECO:0000256" key="2">
    <source>
        <dbReference type="SAM" id="Phobius"/>
    </source>
</evidence>
<proteinExistence type="predicted"/>
<dbReference type="Proteomes" id="UP000546464">
    <property type="component" value="Unassembled WGS sequence"/>
</dbReference>
<evidence type="ECO:0000313" key="4">
    <source>
        <dbReference type="Proteomes" id="UP000546464"/>
    </source>
</evidence>
<feature type="transmembrane region" description="Helical" evidence="2">
    <location>
        <begin position="6"/>
        <end position="30"/>
    </location>
</feature>
<feature type="compositionally biased region" description="Basic and acidic residues" evidence="1">
    <location>
        <begin position="97"/>
        <end position="112"/>
    </location>
</feature>
<reference evidence="3 4" key="1">
    <citation type="submission" date="2020-07" db="EMBL/GenBank/DDBJ databases">
        <authorList>
            <person name="Feng X."/>
        </authorList>
    </citation>
    <scope>NUCLEOTIDE SEQUENCE [LARGE SCALE GENOMIC DNA]</scope>
    <source>
        <strain evidence="3 4">JCM31066</strain>
    </source>
</reference>
<dbReference type="EMBL" id="JACHVB010000023">
    <property type="protein sequence ID" value="MBC2594469.1"/>
    <property type="molecule type" value="Genomic_DNA"/>
</dbReference>
<keyword evidence="2" id="KW-0472">Membrane</keyword>
<dbReference type="InterPro" id="IPR011223">
    <property type="entry name" value="UCP028770"/>
</dbReference>
<feature type="region of interest" description="Disordered" evidence="1">
    <location>
        <begin position="154"/>
        <end position="174"/>
    </location>
</feature>
<dbReference type="RefSeq" id="WP_185675453.1">
    <property type="nucleotide sequence ID" value="NZ_JACHVB010000023.1"/>
</dbReference>
<feature type="transmembrane region" description="Helical" evidence="2">
    <location>
        <begin position="51"/>
        <end position="73"/>
    </location>
</feature>
<feature type="compositionally biased region" description="Polar residues" evidence="1">
    <location>
        <begin position="155"/>
        <end position="174"/>
    </location>
</feature>
<gene>
    <name evidence="3" type="ORF">H5P28_09385</name>
</gene>
<comment type="caution">
    <text evidence="3">The sequence shown here is derived from an EMBL/GenBank/DDBJ whole genome shotgun (WGS) entry which is preliminary data.</text>
</comment>
<feature type="region of interest" description="Disordered" evidence="1">
    <location>
        <begin position="84"/>
        <end position="124"/>
    </location>
</feature>
<keyword evidence="4" id="KW-1185">Reference proteome</keyword>
<dbReference type="AlphaFoldDB" id="A0A842HE04"/>
<accession>A0A842HE04</accession>
<name>A0A842HE04_9BACT</name>
<sequence length="174" mass="19629">MTTLEKVANVAALIILIMIPIMAIALFWMVHILPEKIAHRKNHPQKEAIKVLVLMSLLFGGMLWPIAWVWTFLKSPRLKISRSELALDASDTEEDKDIFSTKADEHRADARPKPPAPTDAELSPAWREEIAALNLRLESMRKVAEEYEQARQALTHLQEQATQGKPATPHSPQA</sequence>
<organism evidence="3 4">
    <name type="scientific">Ruficoccus amylovorans</name>
    <dbReference type="NCBI Taxonomy" id="1804625"/>
    <lineage>
        <taxon>Bacteria</taxon>
        <taxon>Pseudomonadati</taxon>
        <taxon>Verrucomicrobiota</taxon>
        <taxon>Opitutia</taxon>
        <taxon>Puniceicoccales</taxon>
        <taxon>Cerasicoccaceae</taxon>
        <taxon>Ruficoccus</taxon>
    </lineage>
</organism>